<protein>
    <submittedName>
        <fullName evidence="1">Pilus assembly protein HofM</fullName>
    </submittedName>
</protein>
<dbReference type="Gene3D" id="3.30.420.380">
    <property type="match status" value="1"/>
</dbReference>
<comment type="caution">
    <text evidence="1">The sequence shown here is derived from an EMBL/GenBank/DDBJ whole genome shotgun (WGS) entry which is preliminary data.</text>
</comment>
<name>A0ABX0RFT0_9GAMM</name>
<accession>A0ABX0RFT0</accession>
<dbReference type="Proteomes" id="UP001515683">
    <property type="component" value="Unassembled WGS sequence"/>
</dbReference>
<organism evidence="1 2">
    <name type="scientific">Candidatus Pantoea multigeneris</name>
    <dbReference type="NCBI Taxonomy" id="2608357"/>
    <lineage>
        <taxon>Bacteria</taxon>
        <taxon>Pseudomonadati</taxon>
        <taxon>Pseudomonadota</taxon>
        <taxon>Gammaproteobacteria</taxon>
        <taxon>Enterobacterales</taxon>
        <taxon>Erwiniaceae</taxon>
        <taxon>Pantoea</taxon>
    </lineage>
</organism>
<evidence type="ECO:0000313" key="1">
    <source>
        <dbReference type="EMBL" id="NIF24217.1"/>
    </source>
</evidence>
<evidence type="ECO:0000313" key="2">
    <source>
        <dbReference type="Proteomes" id="UP001515683"/>
    </source>
</evidence>
<dbReference type="RefSeq" id="WP_167018025.1">
    <property type="nucleotide sequence ID" value="NZ_VWXF01000013.1"/>
</dbReference>
<dbReference type="EMBL" id="VWXF01000013">
    <property type="protein sequence ID" value="NIF24217.1"/>
    <property type="molecule type" value="Genomic_DNA"/>
</dbReference>
<sequence>MAFTTWQIGLDIQNKHLCALALQPRRNGWQLRHWWHWPLSEAYQHQDSPCFTPSLLLQLAQWRRQLPQRYSLRIGIPPQLALQRSLNLPEMQLREPALGHYVQAASKRLFPLDTAELTLDYRPQGDGSVLAVTAAHRQRVNQWLQPLSEVGLAPTVIDLTTSALACVAQQASLPANSVLVHQQEGGWLWYRCATGECGYSNEGESLQQLQQRAFSEATSILLSNGTSAPDAPSTHAFSPFSVFRFLQPPLPEQPGRFTVAAGLALRSEETTWC</sequence>
<dbReference type="InterPro" id="IPR043129">
    <property type="entry name" value="ATPase_NBD"/>
</dbReference>
<keyword evidence="2" id="KW-1185">Reference proteome</keyword>
<proteinExistence type="predicted"/>
<reference evidence="1 2" key="1">
    <citation type="journal article" date="2019" name="bioRxiv">
        <title>Bacteria contribute to plant secondary compound degradation in a generalist herbivore system.</title>
        <authorList>
            <person name="Francoeur C.B."/>
            <person name="Khadempour L."/>
            <person name="Moreira-Soto R.D."/>
            <person name="Gotting K."/>
            <person name="Book A.J."/>
            <person name="Pinto-Tomas A.A."/>
            <person name="Keefover-Ring K."/>
            <person name="Currie C.R."/>
        </authorList>
    </citation>
    <scope>NUCLEOTIDE SEQUENCE [LARGE SCALE GENOMIC DNA]</scope>
    <source>
        <strain evidence="1">Acro-835</strain>
    </source>
</reference>
<dbReference type="SUPFAM" id="SSF53067">
    <property type="entry name" value="Actin-like ATPase domain"/>
    <property type="match status" value="1"/>
</dbReference>
<gene>
    <name evidence="1" type="ORF">F3J40_21840</name>
</gene>